<dbReference type="Proteomes" id="UP000317593">
    <property type="component" value="Unassembled WGS sequence"/>
</dbReference>
<evidence type="ECO:0000313" key="2">
    <source>
        <dbReference type="Proteomes" id="UP000317593"/>
    </source>
</evidence>
<dbReference type="EMBL" id="FXTH01000019">
    <property type="protein sequence ID" value="SMO87454.1"/>
    <property type="molecule type" value="Genomic_DNA"/>
</dbReference>
<organism evidence="1 2">
    <name type="scientific">Fodinibius sediminis</name>
    <dbReference type="NCBI Taxonomy" id="1214077"/>
    <lineage>
        <taxon>Bacteria</taxon>
        <taxon>Pseudomonadati</taxon>
        <taxon>Balneolota</taxon>
        <taxon>Balneolia</taxon>
        <taxon>Balneolales</taxon>
        <taxon>Balneolaceae</taxon>
        <taxon>Fodinibius</taxon>
    </lineage>
</organism>
<reference evidence="1 2" key="1">
    <citation type="submission" date="2017-05" db="EMBL/GenBank/DDBJ databases">
        <authorList>
            <person name="Varghese N."/>
            <person name="Submissions S."/>
        </authorList>
    </citation>
    <scope>NUCLEOTIDE SEQUENCE [LARGE SCALE GENOMIC DNA]</scope>
    <source>
        <strain evidence="1 2">DSM 21194</strain>
    </source>
</reference>
<sequence>MIVDRFSITIFSKRATGAGYRRFKMNVGNEKNLLQ</sequence>
<keyword evidence="2" id="KW-1185">Reference proteome</keyword>
<protein>
    <submittedName>
        <fullName evidence="1">Uncharacterized protein</fullName>
    </submittedName>
</protein>
<evidence type="ECO:0000313" key="1">
    <source>
        <dbReference type="EMBL" id="SMO87454.1"/>
    </source>
</evidence>
<dbReference type="AlphaFoldDB" id="A0A521EU74"/>
<proteinExistence type="predicted"/>
<name>A0A521EU74_9BACT</name>
<accession>A0A521EU74</accession>
<gene>
    <name evidence="1" type="ORF">SAMN06265218_1199</name>
</gene>